<dbReference type="GO" id="GO:0043709">
    <property type="term" value="P:cell adhesion involved in single-species biofilm formation"/>
    <property type="evidence" value="ECO:0007669"/>
    <property type="project" value="TreeGrafter"/>
</dbReference>
<dbReference type="InterPro" id="IPR008966">
    <property type="entry name" value="Adhesion_dom_sf"/>
</dbReference>
<dbReference type="Proteomes" id="UP000839735">
    <property type="component" value="Unassembled WGS sequence"/>
</dbReference>
<dbReference type="InterPro" id="IPR050263">
    <property type="entry name" value="Bact_Fimbrial_Adh_Pro"/>
</dbReference>
<proteinExistence type="predicted"/>
<dbReference type="InterPro" id="IPR000259">
    <property type="entry name" value="Adhesion_dom_fimbrial"/>
</dbReference>
<protein>
    <recommendedName>
        <fullName evidence="2">Fimbrial-type adhesion domain-containing protein</fullName>
    </recommendedName>
</protein>
<feature type="signal peptide" evidence="1">
    <location>
        <begin position="1"/>
        <end position="23"/>
    </location>
</feature>
<dbReference type="PANTHER" id="PTHR33420:SF11">
    <property type="entry name" value="FIMBRIAL-LIKE PROTEIN"/>
    <property type="match status" value="1"/>
</dbReference>
<dbReference type="InterPro" id="IPR036937">
    <property type="entry name" value="Adhesion_dom_fimbrial_sf"/>
</dbReference>
<evidence type="ECO:0000259" key="2">
    <source>
        <dbReference type="Pfam" id="PF00419"/>
    </source>
</evidence>
<feature type="domain" description="Fimbrial-type adhesion" evidence="2">
    <location>
        <begin position="41"/>
        <end position="200"/>
    </location>
</feature>
<name>A0A5Y1YFR0_SALDZ</name>
<keyword evidence="1" id="KW-0732">Signal</keyword>
<organism evidence="3">
    <name type="scientific">Salmonella diarizonae</name>
    <dbReference type="NCBI Taxonomy" id="59204"/>
    <lineage>
        <taxon>Bacteria</taxon>
        <taxon>Pseudomonadati</taxon>
        <taxon>Pseudomonadota</taxon>
        <taxon>Gammaproteobacteria</taxon>
        <taxon>Enterobacterales</taxon>
        <taxon>Enterobacteriaceae</taxon>
        <taxon>Salmonella</taxon>
    </lineage>
</organism>
<dbReference type="SUPFAM" id="SSF49401">
    <property type="entry name" value="Bacterial adhesins"/>
    <property type="match status" value="1"/>
</dbReference>
<accession>A0A5Y1YFR0</accession>
<dbReference type="GO" id="GO:0009289">
    <property type="term" value="C:pilus"/>
    <property type="evidence" value="ECO:0007669"/>
    <property type="project" value="InterPro"/>
</dbReference>
<evidence type="ECO:0000313" key="3">
    <source>
        <dbReference type="EMBL" id="ECC3917823.1"/>
    </source>
</evidence>
<evidence type="ECO:0000256" key="1">
    <source>
        <dbReference type="SAM" id="SignalP"/>
    </source>
</evidence>
<dbReference type="Gene3D" id="2.60.40.1090">
    <property type="entry name" value="Fimbrial-type adhesion domain"/>
    <property type="match status" value="1"/>
</dbReference>
<dbReference type="PANTHER" id="PTHR33420">
    <property type="entry name" value="FIMBRIAL SUBUNIT ELFA-RELATED"/>
    <property type="match status" value="1"/>
</dbReference>
<feature type="chain" id="PRO_5024930463" description="Fimbrial-type adhesion domain-containing protein" evidence="1">
    <location>
        <begin position="24"/>
        <end position="201"/>
    </location>
</feature>
<sequence>MIRKTLIAVTTIAAIMGSAAAFAEGGTAPAATTGKFGGGTISFTGSVTEAPCSIPPSDVNQTIALGSISNKVLVSSSKTGSDPVPVHINLKNCDVGGTPVYSKASVKFLNDGKIDKTGISKGLLITTGSATGVSVQLLDNERKGIDFTSDNTMRPATEVPLATGVDASLTFYAHMIAKTGSTTPATAGTVSAQVAYQLDYH</sequence>
<comment type="caution">
    <text evidence="3">The sequence shown here is derived from an EMBL/GenBank/DDBJ whole genome shotgun (WGS) entry which is preliminary data.</text>
</comment>
<dbReference type="EMBL" id="AAIBIC010000179">
    <property type="protein sequence ID" value="ECC3917823.1"/>
    <property type="molecule type" value="Genomic_DNA"/>
</dbReference>
<dbReference type="Pfam" id="PF00419">
    <property type="entry name" value="Fimbrial"/>
    <property type="match status" value="1"/>
</dbReference>
<gene>
    <name evidence="3" type="ORF">CTQ69_28755</name>
</gene>
<reference evidence="3" key="1">
    <citation type="submission" date="2018-08" db="EMBL/GenBank/DDBJ databases">
        <authorList>
            <person name="Ashton P.M."/>
            <person name="Dallman T."/>
            <person name="Nair S."/>
            <person name="De Pinna E."/>
            <person name="Peters T."/>
            <person name="Grant K."/>
        </authorList>
    </citation>
    <scope>NUCLEOTIDE SEQUENCE [LARGE SCALE GENOMIC DNA]</scope>
    <source>
        <strain evidence="3">294779</strain>
    </source>
</reference>
<dbReference type="AlphaFoldDB" id="A0A5Y1YFR0"/>